<evidence type="ECO:0000256" key="3">
    <source>
        <dbReference type="PIRNR" id="PIRNR036492"/>
    </source>
</evidence>
<comment type="similarity">
    <text evidence="1 3 6">Belongs to the aldehyde dehydrogenase family.</text>
</comment>
<dbReference type="Gene3D" id="3.40.605.10">
    <property type="entry name" value="Aldehyde Dehydrogenase, Chain A, domain 1"/>
    <property type="match status" value="1"/>
</dbReference>
<dbReference type="Pfam" id="PF00171">
    <property type="entry name" value="Aldedh"/>
    <property type="match status" value="1"/>
</dbReference>
<evidence type="ECO:0000313" key="9">
    <source>
        <dbReference type="Proteomes" id="UP000533598"/>
    </source>
</evidence>
<proteinExistence type="inferred from homology"/>
<dbReference type="InterPro" id="IPR016161">
    <property type="entry name" value="Ald_DH/histidinol_DH"/>
</dbReference>
<dbReference type="PANTHER" id="PTHR11699">
    <property type="entry name" value="ALDEHYDE DEHYDROGENASE-RELATED"/>
    <property type="match status" value="1"/>
</dbReference>
<dbReference type="InterPro" id="IPR016163">
    <property type="entry name" value="Ald_DH_C"/>
</dbReference>
<gene>
    <name evidence="8" type="ORF">HNR67_008413</name>
</gene>
<organism evidence="8 9">
    <name type="scientific">Crossiella cryophila</name>
    <dbReference type="NCBI Taxonomy" id="43355"/>
    <lineage>
        <taxon>Bacteria</taxon>
        <taxon>Bacillati</taxon>
        <taxon>Actinomycetota</taxon>
        <taxon>Actinomycetes</taxon>
        <taxon>Pseudonocardiales</taxon>
        <taxon>Pseudonocardiaceae</taxon>
        <taxon>Crossiella</taxon>
    </lineage>
</organism>
<evidence type="ECO:0000256" key="1">
    <source>
        <dbReference type="ARBA" id="ARBA00009986"/>
    </source>
</evidence>
<evidence type="ECO:0000259" key="7">
    <source>
        <dbReference type="Pfam" id="PF00171"/>
    </source>
</evidence>
<evidence type="ECO:0000313" key="8">
    <source>
        <dbReference type="EMBL" id="MBB4682295.1"/>
    </source>
</evidence>
<feature type="active site" evidence="4">
    <location>
        <position position="274"/>
    </location>
</feature>
<dbReference type="GO" id="GO:0006081">
    <property type="term" value="P:aldehyde metabolic process"/>
    <property type="evidence" value="ECO:0007669"/>
    <property type="project" value="InterPro"/>
</dbReference>
<dbReference type="PIRSF" id="PIRSF036492">
    <property type="entry name" value="ALDH"/>
    <property type="match status" value="1"/>
</dbReference>
<dbReference type="CDD" id="cd07099">
    <property type="entry name" value="ALDH_DDALDH"/>
    <property type="match status" value="1"/>
</dbReference>
<dbReference type="Gene3D" id="3.40.309.10">
    <property type="entry name" value="Aldehyde Dehydrogenase, Chain A, domain 2"/>
    <property type="match status" value="1"/>
</dbReference>
<name>A0A7W7FYM7_9PSEU</name>
<dbReference type="AlphaFoldDB" id="A0A7W7FYM7"/>
<dbReference type="SUPFAM" id="SSF53720">
    <property type="entry name" value="ALDH-like"/>
    <property type="match status" value="1"/>
</dbReference>
<keyword evidence="2 3" id="KW-0560">Oxidoreductase</keyword>
<dbReference type="RefSeq" id="WP_185009480.1">
    <property type="nucleotide sequence ID" value="NZ_BAAAUI010000007.1"/>
</dbReference>
<evidence type="ECO:0000256" key="2">
    <source>
        <dbReference type="ARBA" id="ARBA00023002"/>
    </source>
</evidence>
<dbReference type="Proteomes" id="UP000533598">
    <property type="component" value="Unassembled WGS sequence"/>
</dbReference>
<feature type="domain" description="Aldehyde dehydrogenase" evidence="7">
    <location>
        <begin position="7"/>
        <end position="460"/>
    </location>
</feature>
<dbReference type="InterPro" id="IPR016162">
    <property type="entry name" value="Ald_DH_N"/>
</dbReference>
<dbReference type="GO" id="GO:0016620">
    <property type="term" value="F:oxidoreductase activity, acting on the aldehyde or oxo group of donors, NAD or NADP as acceptor"/>
    <property type="evidence" value="ECO:0007669"/>
    <property type="project" value="InterPro"/>
</dbReference>
<sequence>MTGAVREQAESFTSLDPRTSEVVGEYPVHSALQVRAAVERAREAQLWWGGLGFAERKRRLDAWRQLLLKRLDELAGVMCAETGKPLDDARLELVLVVDHLQWAAKNAEKVLKRRKVSSGVLMSNQASTVEYLPLGVVGVIGPWNYPAHTPMGSISYALAAGNAVVFKPSELTPGVGAWLVSTFAEVVPEWPVFSLVTGFGATGAALCKSGVDKLAFTGSTATGKRVMAACAETLTPVLVECGGKDALIVDADADLEAAAQAAVWGGMANAGQTCVGVERVYVVDSVAQEFIERVTRIAGRLKPGAEPTADLGPITMPSQVSIIQSHIEDALSKGAMAVVGGKESVREPYVEPVVLVDVPEDSLAITEETFGPTLTINRVADVDEAIRLANGVRYGLGGAIFSRARGMELARELRAGMVAVNSVVSFAAVPALPFGGIGDSGFGRIHGADGLREFARTQAVTRQKFKAPLQPMSFARGSRTVRRLLRILRLVHRR</sequence>
<accession>A0A7W7FYM7</accession>
<dbReference type="EMBL" id="JACHMH010000001">
    <property type="protein sequence ID" value="MBB4682295.1"/>
    <property type="molecule type" value="Genomic_DNA"/>
</dbReference>
<reference evidence="8 9" key="1">
    <citation type="submission" date="2020-08" db="EMBL/GenBank/DDBJ databases">
        <title>Sequencing the genomes of 1000 actinobacteria strains.</title>
        <authorList>
            <person name="Klenk H.-P."/>
        </authorList>
    </citation>
    <scope>NUCLEOTIDE SEQUENCE [LARGE SCALE GENOMIC DNA]</scope>
    <source>
        <strain evidence="8 9">DSM 44230</strain>
    </source>
</reference>
<dbReference type="InterPro" id="IPR029510">
    <property type="entry name" value="Ald_DH_CS_GLU"/>
</dbReference>
<dbReference type="PROSITE" id="PS00687">
    <property type="entry name" value="ALDEHYDE_DEHYDR_GLU"/>
    <property type="match status" value="1"/>
</dbReference>
<dbReference type="InterPro" id="IPR012394">
    <property type="entry name" value="Aldehyde_DH_NAD(P)"/>
</dbReference>
<comment type="caution">
    <text evidence="8">The sequence shown here is derived from an EMBL/GenBank/DDBJ whole genome shotgun (WGS) entry which is preliminary data.</text>
</comment>
<dbReference type="InterPro" id="IPR015590">
    <property type="entry name" value="Aldehyde_DH_dom"/>
</dbReference>
<protein>
    <recommendedName>
        <fullName evidence="3">Aldehyde dehydrogenase</fullName>
    </recommendedName>
</protein>
<evidence type="ECO:0000256" key="6">
    <source>
        <dbReference type="RuleBase" id="RU003345"/>
    </source>
</evidence>
<evidence type="ECO:0000256" key="5">
    <source>
        <dbReference type="PROSITE-ProRule" id="PRU10007"/>
    </source>
</evidence>
<feature type="active site" evidence="4 5">
    <location>
        <position position="240"/>
    </location>
</feature>
<keyword evidence="9" id="KW-1185">Reference proteome</keyword>
<evidence type="ECO:0000256" key="4">
    <source>
        <dbReference type="PIRSR" id="PIRSR036492-1"/>
    </source>
</evidence>